<accession>A0A5B7G0J5</accession>
<name>A0A5B7G0J5_PORTR</name>
<feature type="compositionally biased region" description="Basic and acidic residues" evidence="1">
    <location>
        <begin position="1"/>
        <end position="11"/>
    </location>
</feature>
<feature type="region of interest" description="Disordered" evidence="1">
    <location>
        <begin position="1"/>
        <end position="25"/>
    </location>
</feature>
<reference evidence="2 3" key="1">
    <citation type="submission" date="2019-05" db="EMBL/GenBank/DDBJ databases">
        <title>Another draft genome of Portunus trituberculatus and its Hox gene families provides insights of decapod evolution.</title>
        <authorList>
            <person name="Jeong J.-H."/>
            <person name="Song I."/>
            <person name="Kim S."/>
            <person name="Choi T."/>
            <person name="Kim D."/>
            <person name="Ryu S."/>
            <person name="Kim W."/>
        </authorList>
    </citation>
    <scope>NUCLEOTIDE SEQUENCE [LARGE SCALE GENOMIC DNA]</scope>
    <source>
        <tissue evidence="2">Muscle</tissue>
    </source>
</reference>
<proteinExistence type="predicted"/>
<dbReference type="EMBL" id="VSRR010009633">
    <property type="protein sequence ID" value="MPC50638.1"/>
    <property type="molecule type" value="Genomic_DNA"/>
</dbReference>
<feature type="compositionally biased region" description="Low complexity" evidence="1">
    <location>
        <begin position="96"/>
        <end position="106"/>
    </location>
</feature>
<protein>
    <submittedName>
        <fullName evidence="2">Uncharacterized protein</fullName>
    </submittedName>
</protein>
<organism evidence="2 3">
    <name type="scientific">Portunus trituberculatus</name>
    <name type="common">Swimming crab</name>
    <name type="synonym">Neptunus trituberculatus</name>
    <dbReference type="NCBI Taxonomy" id="210409"/>
    <lineage>
        <taxon>Eukaryota</taxon>
        <taxon>Metazoa</taxon>
        <taxon>Ecdysozoa</taxon>
        <taxon>Arthropoda</taxon>
        <taxon>Crustacea</taxon>
        <taxon>Multicrustacea</taxon>
        <taxon>Malacostraca</taxon>
        <taxon>Eumalacostraca</taxon>
        <taxon>Eucarida</taxon>
        <taxon>Decapoda</taxon>
        <taxon>Pleocyemata</taxon>
        <taxon>Brachyura</taxon>
        <taxon>Eubrachyura</taxon>
        <taxon>Portunoidea</taxon>
        <taxon>Portunidae</taxon>
        <taxon>Portuninae</taxon>
        <taxon>Portunus</taxon>
    </lineage>
</organism>
<sequence length="122" mass="13243">MKTRHDTEGVRSHSHGYPLTSRRGQFYNVKETISSSVLSASPNGGADGGHRFEQPPQRHTGATTIKISSSQAPQLTGPRPRAPHRTPPPARHDPRPTTTHDPTTTRATCPRAITPPRLTSPS</sequence>
<dbReference type="AlphaFoldDB" id="A0A5B7G0J5"/>
<feature type="compositionally biased region" description="Polar residues" evidence="1">
    <location>
        <begin position="60"/>
        <end position="74"/>
    </location>
</feature>
<evidence type="ECO:0000313" key="3">
    <source>
        <dbReference type="Proteomes" id="UP000324222"/>
    </source>
</evidence>
<evidence type="ECO:0000313" key="2">
    <source>
        <dbReference type="EMBL" id="MPC50638.1"/>
    </source>
</evidence>
<feature type="region of interest" description="Disordered" evidence="1">
    <location>
        <begin position="37"/>
        <end position="122"/>
    </location>
</feature>
<evidence type="ECO:0000256" key="1">
    <source>
        <dbReference type="SAM" id="MobiDB-lite"/>
    </source>
</evidence>
<comment type="caution">
    <text evidence="2">The sequence shown here is derived from an EMBL/GenBank/DDBJ whole genome shotgun (WGS) entry which is preliminary data.</text>
</comment>
<dbReference type="Proteomes" id="UP000324222">
    <property type="component" value="Unassembled WGS sequence"/>
</dbReference>
<gene>
    <name evidence="2" type="ORF">E2C01_044467</name>
</gene>
<keyword evidence="3" id="KW-1185">Reference proteome</keyword>